<dbReference type="AlphaFoldDB" id="A0A1I5FP51"/>
<keyword evidence="1" id="KW-0812">Transmembrane</keyword>
<proteinExistence type="predicted"/>
<dbReference type="Proteomes" id="UP000199036">
    <property type="component" value="Unassembled WGS sequence"/>
</dbReference>
<evidence type="ECO:0000313" key="3">
    <source>
        <dbReference type="Proteomes" id="UP000199036"/>
    </source>
</evidence>
<feature type="transmembrane region" description="Helical" evidence="1">
    <location>
        <begin position="77"/>
        <end position="96"/>
    </location>
</feature>
<accession>A0A1I5FP51</accession>
<keyword evidence="3" id="KW-1185">Reference proteome</keyword>
<organism evidence="2 3">
    <name type="scientific">Paenimyroides ummariense</name>
    <dbReference type="NCBI Taxonomy" id="913024"/>
    <lineage>
        <taxon>Bacteria</taxon>
        <taxon>Pseudomonadati</taxon>
        <taxon>Bacteroidota</taxon>
        <taxon>Flavobacteriia</taxon>
        <taxon>Flavobacteriales</taxon>
        <taxon>Flavobacteriaceae</taxon>
        <taxon>Paenimyroides</taxon>
    </lineage>
</organism>
<keyword evidence="1" id="KW-1133">Transmembrane helix</keyword>
<protein>
    <submittedName>
        <fullName evidence="2">Uncharacterized protein</fullName>
    </submittedName>
</protein>
<keyword evidence="1" id="KW-0472">Membrane</keyword>
<dbReference type="OrthoDB" id="1144727at2"/>
<name>A0A1I5FP51_9FLAO</name>
<evidence type="ECO:0000313" key="2">
    <source>
        <dbReference type="EMBL" id="SFO25535.1"/>
    </source>
</evidence>
<sequence length="97" mass="10962">MNYIKCANCSKFNLNREHCAVCGTSLMISETRREKQLQEREDALAKISENDKNGIYERMKNHSSPPVRWLAAGMKSIWLVFIGVTTLIALILSVFAG</sequence>
<dbReference type="EMBL" id="FOVI01000030">
    <property type="protein sequence ID" value="SFO25535.1"/>
    <property type="molecule type" value="Genomic_DNA"/>
</dbReference>
<reference evidence="3" key="1">
    <citation type="submission" date="2016-10" db="EMBL/GenBank/DDBJ databases">
        <authorList>
            <person name="Varghese N."/>
            <person name="Submissions S."/>
        </authorList>
    </citation>
    <scope>NUCLEOTIDE SEQUENCE [LARGE SCALE GENOMIC DNA]</scope>
    <source>
        <strain evidence="3">DS-12</strain>
    </source>
</reference>
<dbReference type="RefSeq" id="WP_143095685.1">
    <property type="nucleotide sequence ID" value="NZ_FOVI01000030.1"/>
</dbReference>
<gene>
    <name evidence="2" type="ORF">SAMN05421741_13016</name>
</gene>
<evidence type="ECO:0000256" key="1">
    <source>
        <dbReference type="SAM" id="Phobius"/>
    </source>
</evidence>